<evidence type="ECO:0000256" key="8">
    <source>
        <dbReference type="SAM" id="MobiDB-lite"/>
    </source>
</evidence>
<dbReference type="Gene3D" id="2.40.160.120">
    <property type="match status" value="1"/>
</dbReference>
<evidence type="ECO:0000313" key="10">
    <source>
        <dbReference type="EMBL" id="CAL1697212.1"/>
    </source>
</evidence>
<dbReference type="PANTHER" id="PTHR10972">
    <property type="entry name" value="OXYSTEROL-BINDING PROTEIN-RELATED"/>
    <property type="match status" value="1"/>
</dbReference>
<feature type="repeat" description="ANK" evidence="6">
    <location>
        <begin position="196"/>
        <end position="228"/>
    </location>
</feature>
<keyword evidence="6" id="KW-0040">ANK repeat</keyword>
<dbReference type="PROSITE" id="PS01013">
    <property type="entry name" value="OSBP"/>
    <property type="match status" value="1"/>
</dbReference>
<evidence type="ECO:0000256" key="3">
    <source>
        <dbReference type="ARBA" id="ARBA00022553"/>
    </source>
</evidence>
<evidence type="ECO:0000256" key="5">
    <source>
        <dbReference type="ARBA" id="ARBA00023121"/>
    </source>
</evidence>
<feature type="region of interest" description="Disordered" evidence="8">
    <location>
        <begin position="587"/>
        <end position="609"/>
    </location>
</feature>
<dbReference type="InterPro" id="IPR000648">
    <property type="entry name" value="Oxysterol-bd"/>
</dbReference>
<dbReference type="Gene3D" id="2.30.29.30">
    <property type="entry name" value="Pleckstrin-homology domain (PH domain)/Phosphotyrosine-binding domain (PTB)"/>
    <property type="match status" value="1"/>
</dbReference>
<evidence type="ECO:0000256" key="6">
    <source>
        <dbReference type="PROSITE-ProRule" id="PRU00023"/>
    </source>
</evidence>
<dbReference type="PROSITE" id="PS50297">
    <property type="entry name" value="ANK_REP_REGION"/>
    <property type="match status" value="2"/>
</dbReference>
<dbReference type="SUPFAM" id="SSF50729">
    <property type="entry name" value="PH domain-like"/>
    <property type="match status" value="1"/>
</dbReference>
<feature type="repeat" description="ANK" evidence="6">
    <location>
        <begin position="93"/>
        <end position="126"/>
    </location>
</feature>
<evidence type="ECO:0000259" key="9">
    <source>
        <dbReference type="PROSITE" id="PS50003"/>
    </source>
</evidence>
<evidence type="ECO:0000256" key="4">
    <source>
        <dbReference type="ARBA" id="ARBA00023055"/>
    </source>
</evidence>
<dbReference type="InterPro" id="IPR036770">
    <property type="entry name" value="Ankyrin_rpt-contain_sf"/>
</dbReference>
<keyword evidence="5" id="KW-0446">Lipid-binding</keyword>
<feature type="region of interest" description="Disordered" evidence="8">
    <location>
        <begin position="1071"/>
        <end position="1094"/>
    </location>
</feature>
<feature type="compositionally biased region" description="Basic and acidic residues" evidence="8">
    <location>
        <begin position="431"/>
        <end position="442"/>
    </location>
</feature>
<gene>
    <name evidence="10" type="ORF">GFSPODELE1_LOCUS1543</name>
</gene>
<feature type="compositionally biased region" description="Basic and acidic residues" evidence="8">
    <location>
        <begin position="1071"/>
        <end position="1080"/>
    </location>
</feature>
<keyword evidence="3" id="KW-0597">Phosphoprotein</keyword>
<dbReference type="SMART" id="SM00248">
    <property type="entry name" value="ANK"/>
    <property type="match status" value="3"/>
</dbReference>
<evidence type="ECO:0000256" key="7">
    <source>
        <dbReference type="RuleBase" id="RU003844"/>
    </source>
</evidence>
<dbReference type="InterPro" id="IPR037239">
    <property type="entry name" value="OSBP_sf"/>
</dbReference>
<evidence type="ECO:0000313" key="11">
    <source>
        <dbReference type="Proteomes" id="UP001497453"/>
    </source>
</evidence>
<dbReference type="PROSITE" id="PS50003">
    <property type="entry name" value="PH_DOMAIN"/>
    <property type="match status" value="1"/>
</dbReference>
<evidence type="ECO:0000256" key="1">
    <source>
        <dbReference type="ARBA" id="ARBA00008842"/>
    </source>
</evidence>
<dbReference type="Gene3D" id="1.25.40.20">
    <property type="entry name" value="Ankyrin repeat-containing domain"/>
    <property type="match status" value="2"/>
</dbReference>
<keyword evidence="2" id="KW-0813">Transport</keyword>
<dbReference type="InterPro" id="IPR002110">
    <property type="entry name" value="Ankyrin_rpt"/>
</dbReference>
<dbReference type="PROSITE" id="PS50088">
    <property type="entry name" value="ANK_REPEAT"/>
    <property type="match status" value="2"/>
</dbReference>
<protein>
    <recommendedName>
        <fullName evidence="9">PH domain-containing protein</fullName>
    </recommendedName>
</protein>
<dbReference type="SUPFAM" id="SSF144000">
    <property type="entry name" value="Oxysterol-binding protein-like"/>
    <property type="match status" value="1"/>
</dbReference>
<feature type="region of interest" description="Disordered" evidence="8">
    <location>
        <begin position="377"/>
        <end position="460"/>
    </location>
</feature>
<reference evidence="11" key="1">
    <citation type="submission" date="2024-04" db="EMBL/GenBank/DDBJ databases">
        <authorList>
            <person name="Shaw F."/>
            <person name="Minotto A."/>
        </authorList>
    </citation>
    <scope>NUCLEOTIDE SEQUENCE [LARGE SCALE GENOMIC DNA]</scope>
</reference>
<name>A0ABP1CSX6_9APHY</name>
<dbReference type="PANTHER" id="PTHR10972:SF205">
    <property type="entry name" value="OXYSTEROL-BINDING PROTEIN 1"/>
    <property type="match status" value="1"/>
</dbReference>
<dbReference type="Proteomes" id="UP001497453">
    <property type="component" value="Chromosome 1"/>
</dbReference>
<dbReference type="Pfam" id="PF01237">
    <property type="entry name" value="Oxysterol_BP"/>
    <property type="match status" value="1"/>
</dbReference>
<proteinExistence type="inferred from homology"/>
<dbReference type="InterPro" id="IPR011993">
    <property type="entry name" value="PH-like_dom_sf"/>
</dbReference>
<dbReference type="InterPro" id="IPR001849">
    <property type="entry name" value="PH_domain"/>
</dbReference>
<dbReference type="InterPro" id="IPR018494">
    <property type="entry name" value="Oxysterol-bd_CS"/>
</dbReference>
<comment type="similarity">
    <text evidence="1 7">Belongs to the OSBP family.</text>
</comment>
<dbReference type="SMART" id="SM00233">
    <property type="entry name" value="PH"/>
    <property type="match status" value="1"/>
</dbReference>
<accession>A0ABP1CSX6</accession>
<keyword evidence="11" id="KW-1185">Reference proteome</keyword>
<organism evidence="10 11">
    <name type="scientific">Somion occarium</name>
    <dbReference type="NCBI Taxonomy" id="3059160"/>
    <lineage>
        <taxon>Eukaryota</taxon>
        <taxon>Fungi</taxon>
        <taxon>Dikarya</taxon>
        <taxon>Basidiomycota</taxon>
        <taxon>Agaricomycotina</taxon>
        <taxon>Agaricomycetes</taxon>
        <taxon>Polyporales</taxon>
        <taxon>Cerrenaceae</taxon>
        <taxon>Somion</taxon>
    </lineage>
</organism>
<dbReference type="Pfam" id="PF12796">
    <property type="entry name" value="Ank_2"/>
    <property type="match status" value="1"/>
</dbReference>
<dbReference type="SUPFAM" id="SSF48403">
    <property type="entry name" value="Ankyrin repeat"/>
    <property type="match status" value="1"/>
</dbReference>
<dbReference type="CDD" id="cd13292">
    <property type="entry name" value="PH_Osh1p_Osh2p_yeast"/>
    <property type="match status" value="1"/>
</dbReference>
<sequence>MSAPSVSSARSHDSGLDSLYQVRLLSALRSGDPARIHPFLSDIGKDRRSSSESDVDIGAAALHLAIRCASCDTISLLLSHRSISPNAVHPPGSGTTTLHLAASLGRADVVSLLLEQEGIDDTLRDKQGRTCLDVAKGKETIRAIKDSRAFLTASFRSLLRAYILSPSTERMPEALIKLLSSPRARLVDLSYLDDTSGTTLLHQAAKRKDLGAIELAIRAGADVFVRDRRGRTVIESVGKDDRVKVFLKQFANQDSTLIEPPSTEPPEHRGYLNKYTNVAKGYNTRWFVLKNGALSYYRHQEDEGVACRGSIAMKTAILKPTPGSGGLRFEVHSTPTRGTHGSQKWYMKANHPVEASRWIQALTKSIEWARREAEKERQSVESDAQSMKPPSYRAQASSSRTSSRKSDGNGLVSGASSMADDDEAKSSNESPRMEEDHGKDTEESSVSESERAPPYNGSFELQGNSAVAQVELTSQLLASFLDSPTRPTEDMKQAIKDSFITAQNMLSEYVGMVKEREDWWKEKLKREHDRQDVWEESLRTVVKEGQELEDELRIRARRRSRLADSSYFTAPSEFGTLRTRPSQLPIASPGTMEEHEGAGQPEAVEDTSAVVSETVRRLSLSRRPAVASPTGTIVPARPLSLMIAASPTADRESLVDTDEEDEFFDAIESNALPLIVPESLTARPPSELPLALSKEQFIGYVRLRERLAITSDNRPPMSLWAVLKNSIGKDLTKISFPVFFNEPTSMLQRMAEDMEFSECLDAAAMEQDPHRRIAFVAAFAMSNYSSTIGRIAKPFNPMLAETFEYVRIDKEYRYVSEQVSHHPPISACWAESPKWHYYGEVDAQNKFMGKSFEIRPTGVAHADLLLPEDWAPSYPRYKSNVFKSKVVEHYSWKKVTTNISGFILGSPTIDHYGDMVITNHRTGDQCVLTFKPRGWRGRDAYEISGYVTDAEGSVTYEIAGRWNSQLVARAVGTGIGCLHPDVSVQSLPDSPTSPTPPPEYILLWRNSEKPPAPFNLTPFAITLNDCPEHTLRPYVAPTDCRLRPDQRAFELGRYERANDLKNKQEEFQRATRRAREEGRLPPHRPRWFSAETEPDTGERVWSPARVAENKLEYWAEREKIWKAKRFGQDAFWKAVERIFIEDNP</sequence>
<feature type="domain" description="PH" evidence="9">
    <location>
        <begin position="265"/>
        <end position="367"/>
    </location>
</feature>
<dbReference type="Pfam" id="PF00169">
    <property type="entry name" value="PH"/>
    <property type="match status" value="1"/>
</dbReference>
<keyword evidence="4" id="KW-0445">Lipid transport</keyword>
<dbReference type="EMBL" id="OZ037944">
    <property type="protein sequence ID" value="CAL1697212.1"/>
    <property type="molecule type" value="Genomic_DNA"/>
</dbReference>
<feature type="compositionally biased region" description="Low complexity" evidence="8">
    <location>
        <begin position="391"/>
        <end position="401"/>
    </location>
</feature>
<evidence type="ECO:0000256" key="2">
    <source>
        <dbReference type="ARBA" id="ARBA00022448"/>
    </source>
</evidence>